<proteinExistence type="predicted"/>
<keyword evidence="1" id="KW-1133">Transmembrane helix</keyword>
<sequence>SKVVPVIGQSQSKFTPISQNNQQISYSNYNGDVQQSYYRQHQLQLSTNFQPQQLQQQQQVPNQQFYSNPNYQQFQPIFVNPTQQNQQQIPIIAQQSYTQPIYIQPVLQPQQASTQNPQIDYIPYQSIKPVTPTMPRTPQVFKQSTPGPMQYQPYQQLKQYNDYKFVDSKQNIIQPTYNIIQQQNEEQLLTRHLQSEKRSFILKLFGYDNTKPLQQIIEIYQQRCQIANIQVVQEDELLVSLETEEDVLSLIAQTPFEIDNNIWGACKPEIINRTGQTVVEQQQTIDFGVLLLVKYIMFALLFCLLFNRKCVGAIFRIGFWQTVFWLVAGLIWVVLDKK</sequence>
<feature type="transmembrane region" description="Helical" evidence="1">
    <location>
        <begin position="313"/>
        <end position="335"/>
    </location>
</feature>
<feature type="transmembrane region" description="Helical" evidence="1">
    <location>
        <begin position="287"/>
        <end position="306"/>
    </location>
</feature>
<evidence type="ECO:0000256" key="1">
    <source>
        <dbReference type="SAM" id="Phobius"/>
    </source>
</evidence>
<keyword evidence="1" id="KW-0472">Membrane</keyword>
<name>A0A146JZW3_9EUKA</name>
<keyword evidence="1" id="KW-0812">Transmembrane</keyword>
<dbReference type="EMBL" id="GDID01007655">
    <property type="protein sequence ID" value="JAP88951.1"/>
    <property type="molecule type" value="Transcribed_RNA"/>
</dbReference>
<protein>
    <submittedName>
        <fullName evidence="2">Uncharacterized protein</fullName>
    </submittedName>
</protein>
<reference evidence="2" key="1">
    <citation type="submission" date="2015-07" db="EMBL/GenBank/DDBJ databases">
        <title>Adaptation to a free-living lifestyle via gene acquisitions in the diplomonad Trepomonas sp. PC1.</title>
        <authorList>
            <person name="Xu F."/>
            <person name="Jerlstrom-Hultqvist J."/>
            <person name="Kolisko M."/>
            <person name="Simpson A.G.B."/>
            <person name="Roger A.J."/>
            <person name="Svard S.G."/>
            <person name="Andersson J.O."/>
        </authorList>
    </citation>
    <scope>NUCLEOTIDE SEQUENCE</scope>
    <source>
        <strain evidence="2">PC1</strain>
    </source>
</reference>
<evidence type="ECO:0000313" key="2">
    <source>
        <dbReference type="EMBL" id="JAP88951.1"/>
    </source>
</evidence>
<organism evidence="2">
    <name type="scientific">Trepomonas sp. PC1</name>
    <dbReference type="NCBI Taxonomy" id="1076344"/>
    <lineage>
        <taxon>Eukaryota</taxon>
        <taxon>Metamonada</taxon>
        <taxon>Diplomonadida</taxon>
        <taxon>Hexamitidae</taxon>
        <taxon>Hexamitinae</taxon>
        <taxon>Trepomonas</taxon>
    </lineage>
</organism>
<feature type="non-terminal residue" evidence="2">
    <location>
        <position position="1"/>
    </location>
</feature>
<gene>
    <name evidence="2" type="ORF">TPC1_31554</name>
</gene>
<dbReference type="AlphaFoldDB" id="A0A146JZW3"/>
<accession>A0A146JZW3</accession>